<feature type="region of interest" description="Disordered" evidence="4">
    <location>
        <begin position="13"/>
        <end position="37"/>
    </location>
</feature>
<dbReference type="InterPro" id="IPR007184">
    <property type="entry name" value="Mannoside_phosphorylase"/>
</dbReference>
<dbReference type="RefSeq" id="WP_264502621.1">
    <property type="nucleotide sequence ID" value="NZ_JAPDDS010000011.1"/>
</dbReference>
<dbReference type="Proteomes" id="UP001207930">
    <property type="component" value="Unassembled WGS sequence"/>
</dbReference>
<dbReference type="SUPFAM" id="SSF75005">
    <property type="entry name" value="Arabinanase/levansucrase/invertase"/>
    <property type="match status" value="1"/>
</dbReference>
<dbReference type="InterPro" id="IPR023296">
    <property type="entry name" value="Glyco_hydro_beta-prop_sf"/>
</dbReference>
<dbReference type="Gene3D" id="2.115.10.20">
    <property type="entry name" value="Glycosyl hydrolase domain, family 43"/>
    <property type="match status" value="1"/>
</dbReference>
<evidence type="ECO:0000256" key="3">
    <source>
        <dbReference type="ARBA" id="ARBA00024356"/>
    </source>
</evidence>
<dbReference type="Pfam" id="PF04041">
    <property type="entry name" value="Glyco_hydro_130"/>
    <property type="match status" value="1"/>
</dbReference>
<keyword evidence="2" id="KW-0808">Transferase</keyword>
<dbReference type="EMBL" id="JAPDDS010000011">
    <property type="protein sequence ID" value="MCW1886666.1"/>
    <property type="molecule type" value="Genomic_DNA"/>
</dbReference>
<keyword evidence="5" id="KW-0378">Hydrolase</keyword>
<evidence type="ECO:0000256" key="1">
    <source>
        <dbReference type="ARBA" id="ARBA00022676"/>
    </source>
</evidence>
<keyword evidence="6" id="KW-1185">Reference proteome</keyword>
<gene>
    <name evidence="5" type="ORF">OKA04_18150</name>
</gene>
<evidence type="ECO:0000256" key="4">
    <source>
        <dbReference type="SAM" id="MobiDB-lite"/>
    </source>
</evidence>
<comment type="caution">
    <text evidence="5">The sequence shown here is derived from an EMBL/GenBank/DDBJ whole genome shotgun (WGS) entry which is preliminary data.</text>
</comment>
<dbReference type="PANTHER" id="PTHR34106">
    <property type="entry name" value="GLYCOSIDASE"/>
    <property type="match status" value="1"/>
</dbReference>
<dbReference type="PIRSF" id="PIRSF016202">
    <property type="entry name" value="PH1107"/>
    <property type="match status" value="1"/>
</dbReference>
<dbReference type="CDD" id="cd18610">
    <property type="entry name" value="GH130_BT3780-like"/>
    <property type="match status" value="1"/>
</dbReference>
<organism evidence="5 6">
    <name type="scientific">Luteolibacter flavescens</name>
    <dbReference type="NCBI Taxonomy" id="1859460"/>
    <lineage>
        <taxon>Bacteria</taxon>
        <taxon>Pseudomonadati</taxon>
        <taxon>Verrucomicrobiota</taxon>
        <taxon>Verrucomicrobiia</taxon>
        <taxon>Verrucomicrobiales</taxon>
        <taxon>Verrucomicrobiaceae</taxon>
        <taxon>Luteolibacter</taxon>
    </lineage>
</organism>
<evidence type="ECO:0000256" key="2">
    <source>
        <dbReference type="ARBA" id="ARBA00022679"/>
    </source>
</evidence>
<sequence length="357" mass="39498">MLHAREPVTETNADWALGPFKHPEKAQPVIKPDPTTRFDCPIRKESIPWEARHTFNPAATILDGRICVLYRAEDDRGPGGIGGYTSRAGFAISDDGVNFTREPKPVFYPAEDSQKEFEWTGGCEDPRLATAPDGTFIITYTQFNGTNGRNWRIGLATSPDLKTWTKHGSPFEGTPFDKARIKSASILHKEENGRLVAAKIGGQYWMYFGEESVHAATSTDLIHWKPLTDEGGGLRHIMKTRDGYFDSVLTEVGPPAVLTDHGIVLIYNGKNATPGKGGDPDLAKGVYTCGQALFDAKDPSKYLTRLDQPFFKPELPWEKSGQYKEGTTFAEGLVLHEGRWFLYYGCADTYVGVASAE</sequence>
<name>A0ABT3FSV2_9BACT</name>
<dbReference type="PANTHER" id="PTHR34106:SF5">
    <property type="entry name" value="GLYCOSIDASE"/>
    <property type="match status" value="1"/>
</dbReference>
<keyword evidence="1" id="KW-0328">Glycosyltransferase</keyword>
<protein>
    <submittedName>
        <fullName evidence="5">Glycoside hydrolase family 130 protein</fullName>
    </submittedName>
</protein>
<reference evidence="5 6" key="1">
    <citation type="submission" date="2022-10" db="EMBL/GenBank/DDBJ databases">
        <title>Luteolibacter flavescens strain MCCC 1K03193, whole genome shotgun sequencing project.</title>
        <authorList>
            <person name="Zhao G."/>
            <person name="Shen L."/>
        </authorList>
    </citation>
    <scope>NUCLEOTIDE SEQUENCE [LARGE SCALE GENOMIC DNA]</scope>
    <source>
        <strain evidence="5 6">MCCC 1K03193</strain>
    </source>
</reference>
<dbReference type="GO" id="GO:0016787">
    <property type="term" value="F:hydrolase activity"/>
    <property type="evidence" value="ECO:0007669"/>
    <property type="project" value="UniProtKB-KW"/>
</dbReference>
<proteinExistence type="inferred from homology"/>
<accession>A0ABT3FSV2</accession>
<evidence type="ECO:0000313" key="6">
    <source>
        <dbReference type="Proteomes" id="UP001207930"/>
    </source>
</evidence>
<comment type="similarity">
    <text evidence="3">Belongs to the glycosyl hydrolase 130 family.</text>
</comment>
<evidence type="ECO:0000313" key="5">
    <source>
        <dbReference type="EMBL" id="MCW1886666.1"/>
    </source>
</evidence>